<dbReference type="InterPro" id="IPR003807">
    <property type="entry name" value="DUF202"/>
</dbReference>
<evidence type="ECO:0000313" key="10">
    <source>
        <dbReference type="Proteomes" id="UP000182444"/>
    </source>
</evidence>
<dbReference type="PANTHER" id="PTHR34187">
    <property type="entry name" value="FGR18P"/>
    <property type="match status" value="1"/>
</dbReference>
<dbReference type="KEGG" id="yli:2905727"/>
<feature type="transmembrane region" description="Helical" evidence="6">
    <location>
        <begin position="127"/>
        <end position="148"/>
    </location>
</feature>
<dbReference type="VEuPathDB" id="FungiDB:YALI0_A14366g"/>
<gene>
    <name evidence="9" type="ORF">B0I71DRAFT_132019</name>
    <name evidence="8" type="ORF">YALI1_A14189g</name>
</gene>
<evidence type="ECO:0000256" key="2">
    <source>
        <dbReference type="ARBA" id="ARBA00022475"/>
    </source>
</evidence>
<evidence type="ECO:0000259" key="7">
    <source>
        <dbReference type="Pfam" id="PF02656"/>
    </source>
</evidence>
<evidence type="ECO:0000256" key="3">
    <source>
        <dbReference type="ARBA" id="ARBA00022692"/>
    </source>
</evidence>
<evidence type="ECO:0000313" key="9">
    <source>
        <dbReference type="EMBL" id="RDW25764.1"/>
    </source>
</evidence>
<evidence type="ECO:0000256" key="6">
    <source>
        <dbReference type="SAM" id="Phobius"/>
    </source>
</evidence>
<evidence type="ECO:0000256" key="4">
    <source>
        <dbReference type="ARBA" id="ARBA00022989"/>
    </source>
</evidence>
<feature type="transmembrane region" description="Helical" evidence="6">
    <location>
        <begin position="168"/>
        <end position="187"/>
    </location>
</feature>
<reference evidence="9 11" key="2">
    <citation type="submission" date="2018-07" db="EMBL/GenBank/DDBJ databases">
        <title>Draft Genome Assemblies for Five Robust Yarrowia lipolytica Strains Exhibiting High Lipid Production and Pentose Sugar Utilization and Sugar Alcohol Secretion from Undetoxified Lignocellulosic Biomass Hydrolysates.</title>
        <authorList>
            <consortium name="DOE Joint Genome Institute"/>
            <person name="Walker C."/>
            <person name="Ryu S."/>
            <person name="Na H."/>
            <person name="Zane M."/>
            <person name="LaButti K."/>
            <person name="Lipzen A."/>
            <person name="Haridas S."/>
            <person name="Barry K."/>
            <person name="Grigoriev I.V."/>
            <person name="Quarterman J."/>
            <person name="Slininger P."/>
            <person name="Dien B."/>
            <person name="Trinh C.T."/>
        </authorList>
    </citation>
    <scope>NUCLEOTIDE SEQUENCE [LARGE SCALE GENOMIC DNA]</scope>
    <source>
        <strain evidence="9 11">YB392</strain>
    </source>
</reference>
<evidence type="ECO:0000256" key="1">
    <source>
        <dbReference type="ARBA" id="ARBA00004651"/>
    </source>
</evidence>
<evidence type="ECO:0000313" key="11">
    <source>
        <dbReference type="Proteomes" id="UP000256601"/>
    </source>
</evidence>
<dbReference type="OrthoDB" id="4084112at2759"/>
<protein>
    <recommendedName>
        <fullName evidence="7">DUF202 domain-containing protein</fullName>
    </recommendedName>
</protein>
<dbReference type="Proteomes" id="UP000182444">
    <property type="component" value="Chromosome 1A"/>
</dbReference>
<name>A0A1H6PZ90_YARLL</name>
<dbReference type="VEuPathDB" id="FungiDB:YALI1_A14189g"/>
<dbReference type="Pfam" id="PF02656">
    <property type="entry name" value="DUF202"/>
    <property type="match status" value="1"/>
</dbReference>
<organism evidence="8 10">
    <name type="scientific">Yarrowia lipolytica</name>
    <name type="common">Candida lipolytica</name>
    <dbReference type="NCBI Taxonomy" id="4952"/>
    <lineage>
        <taxon>Eukaryota</taxon>
        <taxon>Fungi</taxon>
        <taxon>Dikarya</taxon>
        <taxon>Ascomycota</taxon>
        <taxon>Saccharomycotina</taxon>
        <taxon>Dipodascomycetes</taxon>
        <taxon>Dipodascales</taxon>
        <taxon>Dipodascales incertae sedis</taxon>
        <taxon>Yarrowia</taxon>
    </lineage>
</organism>
<keyword evidence="5 6" id="KW-0472">Membrane</keyword>
<comment type="subcellular location">
    <subcellularLocation>
        <location evidence="1">Cell membrane</location>
        <topology evidence="1">Multi-pass membrane protein</topology>
    </subcellularLocation>
</comment>
<evidence type="ECO:0000313" key="8">
    <source>
        <dbReference type="EMBL" id="AOW00630.1"/>
    </source>
</evidence>
<reference evidence="8 10" key="1">
    <citation type="journal article" date="2016" name="PLoS ONE">
        <title>Sequence Assembly of Yarrowia lipolytica Strain W29/CLIB89 Shows Transposable Element Diversity.</title>
        <authorList>
            <person name="Magnan C."/>
            <person name="Yu J."/>
            <person name="Chang I."/>
            <person name="Jahn E."/>
            <person name="Kanomata Y."/>
            <person name="Wu J."/>
            <person name="Zeller M."/>
            <person name="Oakes M."/>
            <person name="Baldi P."/>
            <person name="Sandmeyer S."/>
        </authorList>
    </citation>
    <scope>NUCLEOTIDE SEQUENCE [LARGE SCALE GENOMIC DNA]</scope>
    <source>
        <strain evidence="8">CLIB89</strain>
        <strain evidence="10">CLIB89(W29)</strain>
    </source>
</reference>
<dbReference type="GO" id="GO:0005886">
    <property type="term" value="C:plasma membrane"/>
    <property type="evidence" value="ECO:0007669"/>
    <property type="project" value="UniProtKB-SubCell"/>
</dbReference>
<dbReference type="GeneID" id="2905727"/>
<dbReference type="Proteomes" id="UP000256601">
    <property type="component" value="Unassembled WGS sequence"/>
</dbReference>
<evidence type="ECO:0000256" key="5">
    <source>
        <dbReference type="ARBA" id="ARBA00023136"/>
    </source>
</evidence>
<dbReference type="AlphaFoldDB" id="A0A1H6PZ90"/>
<keyword evidence="2" id="KW-1003">Cell membrane</keyword>
<dbReference type="EMBL" id="KZ858994">
    <property type="protein sequence ID" value="RDW25764.1"/>
    <property type="molecule type" value="Genomic_DNA"/>
</dbReference>
<dbReference type="InterPro" id="IPR052053">
    <property type="entry name" value="IM_YidH-like"/>
</dbReference>
<dbReference type="PANTHER" id="PTHR34187:SF2">
    <property type="entry name" value="DUF202 DOMAIN-CONTAINING PROTEIN"/>
    <property type="match status" value="1"/>
</dbReference>
<dbReference type="EMBL" id="CP017553">
    <property type="protein sequence ID" value="AOW00630.1"/>
    <property type="molecule type" value="Genomic_DNA"/>
</dbReference>
<keyword evidence="3 6" id="KW-0812">Transmembrane</keyword>
<sequence length="192" mass="21280">MRSVTTSTETPAQKLDLHKVSGLHFFWKHPWHKPIIMANQTSEVRDLCANERTYLAWIKMAIAMGSAAATMLLNFRFVHVSKSRSVTPHLGNSSGLGDQHVTPKFVTYERVGVVSDSNDFERNATLVFGYIFIGLTFFTILGAARSYIHTVTGYAKQKSRVVSGAFSTMLVWLSAATILTINIILLVSNKGV</sequence>
<feature type="transmembrane region" description="Helical" evidence="6">
    <location>
        <begin position="54"/>
        <end position="75"/>
    </location>
</feature>
<keyword evidence="4 6" id="KW-1133">Transmembrane helix</keyword>
<accession>A0A1H6PZ90</accession>
<feature type="domain" description="DUF202" evidence="7">
    <location>
        <begin position="45"/>
        <end position="151"/>
    </location>
</feature>
<proteinExistence type="predicted"/>
<dbReference type="RefSeq" id="XP_500055.1">
    <property type="nucleotide sequence ID" value="XM_500055.1"/>
</dbReference>